<evidence type="ECO:0000313" key="4">
    <source>
        <dbReference type="EMBL" id="GII90566.1"/>
    </source>
</evidence>
<dbReference type="EMBL" id="BOOW01000006">
    <property type="protein sequence ID" value="GII90566.1"/>
    <property type="molecule type" value="Genomic_DNA"/>
</dbReference>
<dbReference type="CDD" id="cd01833">
    <property type="entry name" value="XynB_like"/>
    <property type="match status" value="1"/>
</dbReference>
<dbReference type="SUPFAM" id="SSF69318">
    <property type="entry name" value="Integrin alpha N-terminal domain"/>
    <property type="match status" value="1"/>
</dbReference>
<evidence type="ECO:0000256" key="1">
    <source>
        <dbReference type="ARBA" id="ARBA00022729"/>
    </source>
</evidence>
<dbReference type="InterPro" id="IPR028994">
    <property type="entry name" value="Integrin_alpha_N"/>
</dbReference>
<dbReference type="InterPro" id="IPR013830">
    <property type="entry name" value="SGNH_hydro"/>
</dbReference>
<dbReference type="InterPro" id="IPR013517">
    <property type="entry name" value="FG-GAP"/>
</dbReference>
<keyword evidence="1" id="KW-0732">Signal</keyword>
<proteinExistence type="predicted"/>
<dbReference type="InterPro" id="IPR036514">
    <property type="entry name" value="SGNH_hydro_sf"/>
</dbReference>
<dbReference type="Pfam" id="PF05630">
    <property type="entry name" value="NPP1"/>
    <property type="match status" value="1"/>
</dbReference>
<comment type="caution">
    <text evidence="4">The sequence shown here is derived from an EMBL/GenBank/DDBJ whole genome shotgun (WGS) entry which is preliminary data.</text>
</comment>
<feature type="domain" description="SGNH hydrolase-type esterase" evidence="3">
    <location>
        <begin position="301"/>
        <end position="489"/>
    </location>
</feature>
<evidence type="ECO:0000256" key="2">
    <source>
        <dbReference type="SAM" id="MobiDB-lite"/>
    </source>
</evidence>
<gene>
    <name evidence="4" type="ORF">Ssi02_07970</name>
</gene>
<dbReference type="PANTHER" id="PTHR33657:SF6">
    <property type="entry name" value="SECRETED PROTEIN"/>
    <property type="match status" value="1"/>
</dbReference>
<organism evidence="4 5">
    <name type="scientific">Sinosporangium siamense</name>
    <dbReference type="NCBI Taxonomy" id="1367973"/>
    <lineage>
        <taxon>Bacteria</taxon>
        <taxon>Bacillati</taxon>
        <taxon>Actinomycetota</taxon>
        <taxon>Actinomycetes</taxon>
        <taxon>Streptosporangiales</taxon>
        <taxon>Streptosporangiaceae</taxon>
        <taxon>Sinosporangium</taxon>
    </lineage>
</organism>
<dbReference type="InterPro" id="IPR008701">
    <property type="entry name" value="NPP1"/>
</dbReference>
<dbReference type="AlphaFoldDB" id="A0A919REU5"/>
<sequence length="836" mass="91759">MVAHALVVSLVVGLGVVGVTSPAWAEPPPSEIPQNASAAHLKFQPFMDYDSDGCYPSVAIGRDGTMNPGLSLGGTVNGACHDPSDLENSNMYARTRCNANGWCAHKYALYFQKDQKLDGNLGPTNGHRHDWEHIVVWTEHDQVKYVAASQHGKYVVREPHEIEMDGNHPKIVYHRQSGDTHALRFANRGELPENHWQRWHLPDLISWNGFPTDALRDSLAAHNWGSATLALKDQNDEFARDIFKAKHRLIVDGENYKEWELPFDFDRFTNVLPPGMADPNTPPRNDDGDGPADSLRVMGLGSSTTIGEGSPDGNGYRDVADRGFNDLYAGTTTAVPPADTTPKVNWVGSHRVGTMPDRDIEGWSGYKISDIAGVARCAVKTYQPNLITLIAGGNDVIRDEQMSGAIGRLESLIRQVIADDSRVTVLVAGMQPFRDAGTDQRGKAFTAQIAQLVGRLGSEGLRVVYTDITGLGASDLISDGIHPNGAGYRKIGEAFVKAAREAKDRGLIRQPHPMAPNAGDNPCKGEDFGDGITVPQPDPTNKLGPHWDDRGVIQATQFPSSNRFWMVDINKDGKAEFVTVDPHQNFRFWWNGGPSGTHWVPFVEGTHSYHPPGGAVGNMLRFADVDGDGFPDCLIVHLTGQIDVRTWNVDAPVGHRMCTKRYDGVASVFTNGSDGDRLTIDPSTKIRFADVTGGGRDDYLLIKPDGTTTAWYNRDFQLKDGRKYLDWTPPQEISGRLQNPREIRYADINGDKRADRILITARGGARAWINEGARGAGGTYRDIGRIAGDAEVPPKDIQFADLDADGKADFVRIGWTGVAHAWLNKLPPDYFNSFHP</sequence>
<dbReference type="Proteomes" id="UP000606172">
    <property type="component" value="Unassembled WGS sequence"/>
</dbReference>
<feature type="region of interest" description="Disordered" evidence="2">
    <location>
        <begin position="274"/>
        <end position="294"/>
    </location>
</feature>
<accession>A0A919REU5</accession>
<name>A0A919REU5_9ACTN</name>
<reference evidence="4" key="1">
    <citation type="submission" date="2021-01" db="EMBL/GenBank/DDBJ databases">
        <title>Whole genome shotgun sequence of Sinosporangium siamense NBRC 109515.</title>
        <authorList>
            <person name="Komaki H."/>
            <person name="Tamura T."/>
        </authorList>
    </citation>
    <scope>NUCLEOTIDE SEQUENCE</scope>
    <source>
        <strain evidence="4">NBRC 109515</strain>
    </source>
</reference>
<evidence type="ECO:0000313" key="5">
    <source>
        <dbReference type="Proteomes" id="UP000606172"/>
    </source>
</evidence>
<dbReference type="Pfam" id="PF13472">
    <property type="entry name" value="Lipase_GDSL_2"/>
    <property type="match status" value="1"/>
</dbReference>
<dbReference type="PANTHER" id="PTHR33657">
    <property type="entry name" value="DOMAIN PROTEIN, PUTATIVE (AFU_ORTHOLOGUE AFUA_5G00600)-RELATED"/>
    <property type="match status" value="1"/>
</dbReference>
<keyword evidence="5" id="KW-1185">Reference proteome</keyword>
<dbReference type="Gene3D" id="3.40.50.1110">
    <property type="entry name" value="SGNH hydrolase"/>
    <property type="match status" value="1"/>
</dbReference>
<dbReference type="Pfam" id="PF13517">
    <property type="entry name" value="FG-GAP_3"/>
    <property type="match status" value="2"/>
</dbReference>
<dbReference type="SUPFAM" id="SSF52266">
    <property type="entry name" value="SGNH hydrolase"/>
    <property type="match status" value="1"/>
</dbReference>
<evidence type="ECO:0000259" key="3">
    <source>
        <dbReference type="Pfam" id="PF13472"/>
    </source>
</evidence>
<protein>
    <recommendedName>
        <fullName evidence="3">SGNH hydrolase-type esterase domain-containing protein</fullName>
    </recommendedName>
</protein>